<accession>A0A1X7PJV5</accession>
<feature type="transmembrane region" description="Helical" evidence="7">
    <location>
        <begin position="95"/>
        <end position="111"/>
    </location>
</feature>
<dbReference type="PANTHER" id="PTHR33452">
    <property type="entry name" value="OXIDOREDUCTASE CATD-RELATED"/>
    <property type="match status" value="1"/>
</dbReference>
<dbReference type="GO" id="GO:0005886">
    <property type="term" value="C:plasma membrane"/>
    <property type="evidence" value="ECO:0007669"/>
    <property type="project" value="UniProtKB-SubCell"/>
</dbReference>
<dbReference type="InterPro" id="IPR032808">
    <property type="entry name" value="DoxX"/>
</dbReference>
<proteinExistence type="inferred from homology"/>
<evidence type="ECO:0000256" key="1">
    <source>
        <dbReference type="ARBA" id="ARBA00004651"/>
    </source>
</evidence>
<feature type="transmembrane region" description="Helical" evidence="7">
    <location>
        <begin position="161"/>
        <end position="183"/>
    </location>
</feature>
<dbReference type="RefSeq" id="WP_085466195.1">
    <property type="nucleotide sequence ID" value="NZ_FXBL01000004.1"/>
</dbReference>
<dbReference type="Proteomes" id="UP000193083">
    <property type="component" value="Unassembled WGS sequence"/>
</dbReference>
<evidence type="ECO:0000256" key="4">
    <source>
        <dbReference type="ARBA" id="ARBA00022692"/>
    </source>
</evidence>
<dbReference type="AlphaFoldDB" id="A0A1X7PJV5"/>
<comment type="subcellular location">
    <subcellularLocation>
        <location evidence="1">Cell membrane</location>
        <topology evidence="1">Multi-pass membrane protein</topology>
    </subcellularLocation>
</comment>
<dbReference type="EMBL" id="FXBL01000004">
    <property type="protein sequence ID" value="SMH51757.1"/>
    <property type="molecule type" value="Genomic_DNA"/>
</dbReference>
<evidence type="ECO:0000313" key="8">
    <source>
        <dbReference type="EMBL" id="SMH51757.1"/>
    </source>
</evidence>
<keyword evidence="4 7" id="KW-0812">Transmembrane</keyword>
<evidence type="ECO:0000256" key="7">
    <source>
        <dbReference type="SAM" id="Phobius"/>
    </source>
</evidence>
<evidence type="ECO:0000313" key="9">
    <source>
        <dbReference type="Proteomes" id="UP000193083"/>
    </source>
</evidence>
<keyword evidence="6 7" id="KW-0472">Membrane</keyword>
<evidence type="ECO:0000256" key="3">
    <source>
        <dbReference type="ARBA" id="ARBA00022475"/>
    </source>
</evidence>
<dbReference type="OrthoDB" id="5398343at2"/>
<protein>
    <submittedName>
        <fullName evidence="8">Putative oxidoreductase</fullName>
    </submittedName>
</protein>
<keyword evidence="5 7" id="KW-1133">Transmembrane helix</keyword>
<dbReference type="PANTHER" id="PTHR33452:SF1">
    <property type="entry name" value="INNER MEMBRANE PROTEIN YPHA-RELATED"/>
    <property type="match status" value="1"/>
</dbReference>
<feature type="transmembrane region" description="Helical" evidence="7">
    <location>
        <begin position="68"/>
        <end position="88"/>
    </location>
</feature>
<keyword evidence="9" id="KW-1185">Reference proteome</keyword>
<sequence>MSTQTTEASTPRLFIPFLGGFYDTVAQPLSWLILRVFVGGALAIEGWAKILAPFAQTGFVESIGFYPGWFWSPLLAAMQFFGGIAIALGFLTRPVALANAVMLAITWWFHYSHSYGDALLTQAGIDIVKAGGNDLFTANGLQRLADGGAAFLHQVQDKATFLSAIWTVGVLFFAGHGGGPLSVDRAIGKEF</sequence>
<feature type="transmembrane region" description="Helical" evidence="7">
    <location>
        <begin position="29"/>
        <end position="48"/>
    </location>
</feature>
<gene>
    <name evidence="8" type="ORF">SAMN02982922_4513</name>
</gene>
<evidence type="ECO:0000256" key="2">
    <source>
        <dbReference type="ARBA" id="ARBA00006679"/>
    </source>
</evidence>
<organism evidence="8 9">
    <name type="scientific">Mesorhizobium australicum</name>
    <dbReference type="NCBI Taxonomy" id="536018"/>
    <lineage>
        <taxon>Bacteria</taxon>
        <taxon>Pseudomonadati</taxon>
        <taxon>Pseudomonadota</taxon>
        <taxon>Alphaproteobacteria</taxon>
        <taxon>Hyphomicrobiales</taxon>
        <taxon>Phyllobacteriaceae</taxon>
        <taxon>Mesorhizobium</taxon>
    </lineage>
</organism>
<reference evidence="8 9" key="1">
    <citation type="submission" date="2017-04" db="EMBL/GenBank/DDBJ databases">
        <authorList>
            <person name="Afonso C.L."/>
            <person name="Miller P.J."/>
            <person name="Scott M.A."/>
            <person name="Spackman E."/>
            <person name="Goraichik I."/>
            <person name="Dimitrov K.M."/>
            <person name="Suarez D.L."/>
            <person name="Swayne D.E."/>
        </authorList>
    </citation>
    <scope>NUCLEOTIDE SEQUENCE [LARGE SCALE GENOMIC DNA]</scope>
    <source>
        <strain evidence="8 9">B5P</strain>
    </source>
</reference>
<name>A0A1X7PJV5_9HYPH</name>
<comment type="similarity">
    <text evidence="2">Belongs to the DoxX family.</text>
</comment>
<keyword evidence="3" id="KW-1003">Cell membrane</keyword>
<evidence type="ECO:0000256" key="6">
    <source>
        <dbReference type="ARBA" id="ARBA00023136"/>
    </source>
</evidence>
<evidence type="ECO:0000256" key="5">
    <source>
        <dbReference type="ARBA" id="ARBA00022989"/>
    </source>
</evidence>
<dbReference type="InterPro" id="IPR051907">
    <property type="entry name" value="DoxX-like_oxidoreductase"/>
</dbReference>
<dbReference type="Pfam" id="PF07681">
    <property type="entry name" value="DoxX"/>
    <property type="match status" value="1"/>
</dbReference>